<dbReference type="Proteomes" id="UP001569428">
    <property type="component" value="Unassembled WGS sequence"/>
</dbReference>
<keyword evidence="3" id="KW-1185">Reference proteome</keyword>
<dbReference type="RefSeq" id="WP_371839071.1">
    <property type="nucleotide sequence ID" value="NZ_JBGMEK010000021.1"/>
</dbReference>
<dbReference type="Gene3D" id="2.90.10.10">
    <property type="entry name" value="Bulb-type lectin domain"/>
    <property type="match status" value="1"/>
</dbReference>
<evidence type="ECO:0000313" key="2">
    <source>
        <dbReference type="EMBL" id="MFA0811512.1"/>
    </source>
</evidence>
<evidence type="ECO:0000259" key="1">
    <source>
        <dbReference type="PROSITE" id="PS50927"/>
    </source>
</evidence>
<dbReference type="EMBL" id="JBGMEK010000021">
    <property type="protein sequence ID" value="MFA0811512.1"/>
    <property type="molecule type" value="Genomic_DNA"/>
</dbReference>
<proteinExistence type="predicted"/>
<evidence type="ECO:0000313" key="3">
    <source>
        <dbReference type="Proteomes" id="UP001569428"/>
    </source>
</evidence>
<sequence>MTIFVASIFGCFFLASHNGVKADAKAGQELDLIVANNKEGPYVYKFVVRGANGGSRAWFQGFQGSVGNCHTNTSWNNGVNIGAAASGGGGATITAYYHLGSSENDWPEKMPVNAGLRLIAGKVGKTFDWEDFFVTYNPSPEGAGGGGASALLIRLPNKGEYYPLVVAAGGGGAWGNGMYDDGAGGDNRPGGNGSAKDCAHANGGVGTGNPEVKGKVGGGGGHESGGYCGAAEYGVIGVQCGGRQAQPTNNESTVHNGFEGQSGGSGYGGGGSGVANVGSNGGSGGGGGYCGGDGGKPGNGGGSYLSDLIKPFHVIRKNGTNPTCSGWSDWSSREDGWQGKVTYTTMSLDLALHEINVPLEETECKGSAVAYPNALPVPGKPGETQQKLVASNPDHTGILLENGSAHLKWQGDGNLVLRENGTNKVLWASKTGDFQGEALKFQGDGNFLIKDSVGNTLWSAKTHQNGGAVSLCLHNSVTGTGQADLLKMRNGDGMLLWSSEE</sequence>
<dbReference type="SUPFAM" id="SSF51110">
    <property type="entry name" value="alpha-D-mannose-specific plant lectins"/>
    <property type="match status" value="1"/>
</dbReference>
<name>A0ABV4NZQ1_9GAMM</name>
<dbReference type="PROSITE" id="PS50927">
    <property type="entry name" value="BULB_LECTIN"/>
    <property type="match status" value="1"/>
</dbReference>
<reference evidence="2 3" key="1">
    <citation type="submission" date="2024-08" db="EMBL/GenBank/DDBJ databases">
        <authorList>
            <person name="Ishaq N."/>
        </authorList>
    </citation>
    <scope>NUCLEOTIDE SEQUENCE [LARGE SCALE GENOMIC DNA]</scope>
    <source>
        <strain evidence="2 3">DSM 18651</strain>
    </source>
</reference>
<organism evidence="2 3">
    <name type="scientific">Microbulbifer epialgicus</name>
    <dbReference type="NCBI Taxonomy" id="393907"/>
    <lineage>
        <taxon>Bacteria</taxon>
        <taxon>Pseudomonadati</taxon>
        <taxon>Pseudomonadota</taxon>
        <taxon>Gammaproteobacteria</taxon>
        <taxon>Cellvibrionales</taxon>
        <taxon>Microbulbiferaceae</taxon>
        <taxon>Microbulbifer</taxon>
    </lineage>
</organism>
<feature type="domain" description="Bulb-type lectin" evidence="1">
    <location>
        <begin position="385"/>
        <end position="501"/>
    </location>
</feature>
<gene>
    <name evidence="2" type="ORF">ACCI49_11340</name>
</gene>
<dbReference type="SMART" id="SM00108">
    <property type="entry name" value="B_lectin"/>
    <property type="match status" value="1"/>
</dbReference>
<accession>A0ABV4NZQ1</accession>
<comment type="caution">
    <text evidence="2">The sequence shown here is derived from an EMBL/GenBank/DDBJ whole genome shotgun (WGS) entry which is preliminary data.</text>
</comment>
<dbReference type="InterPro" id="IPR036426">
    <property type="entry name" value="Bulb-type_lectin_dom_sf"/>
</dbReference>
<dbReference type="InterPro" id="IPR001480">
    <property type="entry name" value="Bulb-type_lectin_dom"/>
</dbReference>
<protein>
    <recommendedName>
        <fullName evidence="1">Bulb-type lectin domain-containing protein</fullName>
    </recommendedName>
</protein>